<gene>
    <name evidence="1" type="ORF">S06H3_38231</name>
</gene>
<name>X1MEI7_9ZZZZ</name>
<dbReference type="EMBL" id="BARV01023287">
    <property type="protein sequence ID" value="GAI29693.1"/>
    <property type="molecule type" value="Genomic_DNA"/>
</dbReference>
<protein>
    <recommendedName>
        <fullName evidence="2">DUF5683 domain-containing protein</fullName>
    </recommendedName>
</protein>
<dbReference type="AlphaFoldDB" id="X1MEI7"/>
<proteinExistence type="predicted"/>
<reference evidence="1" key="1">
    <citation type="journal article" date="2014" name="Front. Microbiol.">
        <title>High frequency of phylogenetically diverse reductive dehalogenase-homologous genes in deep subseafloor sedimentary metagenomes.</title>
        <authorList>
            <person name="Kawai M."/>
            <person name="Futagami T."/>
            <person name="Toyoda A."/>
            <person name="Takaki Y."/>
            <person name="Nishi S."/>
            <person name="Hori S."/>
            <person name="Arai W."/>
            <person name="Tsubouchi T."/>
            <person name="Morono Y."/>
            <person name="Uchiyama I."/>
            <person name="Ito T."/>
            <person name="Fujiyama A."/>
            <person name="Inagaki F."/>
            <person name="Takami H."/>
        </authorList>
    </citation>
    <scope>NUCLEOTIDE SEQUENCE</scope>
    <source>
        <strain evidence="1">Expedition CK06-06</strain>
    </source>
</reference>
<evidence type="ECO:0000313" key="1">
    <source>
        <dbReference type="EMBL" id="GAI29693.1"/>
    </source>
</evidence>
<comment type="caution">
    <text evidence="1">The sequence shown here is derived from an EMBL/GenBank/DDBJ whole genome shotgun (WGS) entry which is preliminary data.</text>
</comment>
<accession>X1MEI7</accession>
<sequence length="149" mass="16315">MNKFLISLIGLIAFYSISWAENDTTKTEILNQPMVRTIIIKEVVIPKDPLLAGLLSAQMPGIGQMYCGKWLKGGLFLISTAVLYGIANECAQEADNMSLTEEEREQKAATAIGVFLVGLGVHCWNIFDAHKTAQVHNIKMMGLGTGMNQ</sequence>
<organism evidence="1">
    <name type="scientific">marine sediment metagenome</name>
    <dbReference type="NCBI Taxonomy" id="412755"/>
    <lineage>
        <taxon>unclassified sequences</taxon>
        <taxon>metagenomes</taxon>
        <taxon>ecological metagenomes</taxon>
    </lineage>
</organism>
<evidence type="ECO:0008006" key="2">
    <source>
        <dbReference type="Google" id="ProtNLM"/>
    </source>
</evidence>
<feature type="non-terminal residue" evidence="1">
    <location>
        <position position="149"/>
    </location>
</feature>